<proteinExistence type="predicted"/>
<dbReference type="GO" id="GO:0034455">
    <property type="term" value="C:t-UTP complex"/>
    <property type="evidence" value="ECO:0007669"/>
    <property type="project" value="TreeGrafter"/>
</dbReference>
<protein>
    <submittedName>
        <fullName evidence="1">Small nucleolar RNA-associated 4 homolog</fullName>
    </submittedName>
</protein>
<dbReference type="Gene3D" id="2.130.10.10">
    <property type="entry name" value="YVTN repeat-like/Quinoprotein amine dehydrogenase"/>
    <property type="match status" value="3"/>
</dbReference>
<dbReference type="PANTHER" id="PTHR44163:SF1">
    <property type="entry name" value="U3 SMALL NUCLEOLAR RNA-ASSOCIATED PROTEIN 4 HOMOLOG"/>
    <property type="match status" value="1"/>
</dbReference>
<reference evidence="1" key="1">
    <citation type="submission" date="2023-08" db="EMBL/GenBank/DDBJ databases">
        <authorList>
            <person name="Alioto T."/>
            <person name="Alioto T."/>
            <person name="Gomez Garrido J."/>
        </authorList>
    </citation>
    <scope>NUCLEOTIDE SEQUENCE</scope>
</reference>
<dbReference type="AlphaFoldDB" id="A0AA36BPF0"/>
<dbReference type="GO" id="GO:0000462">
    <property type="term" value="P:maturation of SSU-rRNA from tricistronic rRNA transcript (SSU-rRNA, 5.8S rRNA, LSU-rRNA)"/>
    <property type="evidence" value="ECO:0007669"/>
    <property type="project" value="InterPro"/>
</dbReference>
<organism evidence="1 2">
    <name type="scientific">Octopus vulgaris</name>
    <name type="common">Common octopus</name>
    <dbReference type="NCBI Taxonomy" id="6645"/>
    <lineage>
        <taxon>Eukaryota</taxon>
        <taxon>Metazoa</taxon>
        <taxon>Spiralia</taxon>
        <taxon>Lophotrochozoa</taxon>
        <taxon>Mollusca</taxon>
        <taxon>Cephalopoda</taxon>
        <taxon>Coleoidea</taxon>
        <taxon>Octopodiformes</taxon>
        <taxon>Octopoda</taxon>
        <taxon>Incirrata</taxon>
        <taxon>Octopodidae</taxon>
        <taxon>Octopus</taxon>
    </lineage>
</organism>
<evidence type="ECO:0000313" key="2">
    <source>
        <dbReference type="Proteomes" id="UP001162480"/>
    </source>
</evidence>
<dbReference type="SUPFAM" id="SSF50998">
    <property type="entry name" value="Quinoprotein alcohol dehydrogenase-like"/>
    <property type="match status" value="1"/>
</dbReference>
<name>A0AA36BPF0_OCTVU</name>
<dbReference type="GO" id="GO:0030686">
    <property type="term" value="C:90S preribosome"/>
    <property type="evidence" value="ECO:0007669"/>
    <property type="project" value="InterPro"/>
</dbReference>
<dbReference type="GO" id="GO:0003723">
    <property type="term" value="F:RNA binding"/>
    <property type="evidence" value="ECO:0007669"/>
    <property type="project" value="TreeGrafter"/>
</dbReference>
<dbReference type="InterPro" id="IPR011047">
    <property type="entry name" value="Quinoprotein_ADH-like_sf"/>
</dbReference>
<dbReference type="EMBL" id="OX597833">
    <property type="protein sequence ID" value="CAI9738015.1"/>
    <property type="molecule type" value="Genomic_DNA"/>
</dbReference>
<sequence length="705" mass="79323">MRLKKTKTKFNVGTKFIHLSFALTPATSGYTVVHAISPSFGFGSILNWNLPKMGDFKVHQVRFFSPKVLGIQCFSYNELNKKLALSRTDGSIEILGNWYKEKVIPGDIDRPVETIIWVANRLFSAGGSGEVVEYDLVKLEPKTKAHCNAGPIWCSVKNHSNTRIAVGTDGGCVVLFDVEDGCLNYLKTFSKQEGRILCLDWHQAEEIIVTGGIDNIRVWNANSGIAVERFTMKRHKQKQTIVWCIKILANLTVVSGDSQGRITFWDGKYGTELMSFFSHRADILCLAVSEDEKTVVCSGVDPKLIWFELLSEEMDGLPAKKFKGKFGAAPAARGQSKWVQSFAKSFQSHDVNSLVFIEDELVSGGADSFISLISPKKKYFKYSGIPHKKLAHTASDANVLLLQYPTYLEIWELGQASGKTGDQEILTLEKHPRNQVQLKSKHDKPVVCCALTSDAKMVAYSTTTETRIYYLNLVTDPSQFPSSPTVKHEKHFSSMLLPAHQMVFTRDSSKFILATNAGTLQILHFEDNEITCINPAKGIAESIHLLEVSSDSRYVATANSSQEVNVFDTVSGEHVTSVPSQRVMPTAMAFHPLLPTLFIVYSNMQFREFDLTENNFTRWSKRIKKTWHSQWLSRRRKITSVNYNPLNPNQLILQDEEMICLLDKNQYILGSSFLRNGQMVIVEKTPKDFEDDLLPVLRVKKFGMG</sequence>
<gene>
    <name evidence="1" type="ORF">OCTVUL_1B024068</name>
</gene>
<dbReference type="PANTHER" id="PTHR44163">
    <property type="entry name" value="U3 SMALL NUCLEOLAR RNA-ASSOCIATED PROTEIN 4 HOMOLOG"/>
    <property type="match status" value="1"/>
</dbReference>
<dbReference type="InterPro" id="IPR046351">
    <property type="entry name" value="UTP4"/>
</dbReference>
<dbReference type="InterPro" id="IPR015943">
    <property type="entry name" value="WD40/YVTN_repeat-like_dom_sf"/>
</dbReference>
<accession>A0AA36BPF0</accession>
<keyword evidence="2" id="KW-1185">Reference proteome</keyword>
<dbReference type="Proteomes" id="UP001162480">
    <property type="component" value="Chromosome 20"/>
</dbReference>
<dbReference type="InterPro" id="IPR001680">
    <property type="entry name" value="WD40_rpt"/>
</dbReference>
<dbReference type="GO" id="GO:0032040">
    <property type="term" value="C:small-subunit processome"/>
    <property type="evidence" value="ECO:0007669"/>
    <property type="project" value="TreeGrafter"/>
</dbReference>
<dbReference type="SMART" id="SM00320">
    <property type="entry name" value="WD40"/>
    <property type="match status" value="8"/>
</dbReference>
<evidence type="ECO:0000313" key="1">
    <source>
        <dbReference type="EMBL" id="CAI9738015.1"/>
    </source>
</evidence>
<dbReference type="Pfam" id="PF00400">
    <property type="entry name" value="WD40"/>
    <property type="match status" value="1"/>
</dbReference>